<dbReference type="PATRIC" id="fig|571913.6.peg.700"/>
<dbReference type="Proteomes" id="UP000066480">
    <property type="component" value="Chromosome"/>
</dbReference>
<dbReference type="AlphaFoldDB" id="A0A0K1JEK5"/>
<dbReference type="EMBL" id="CP011112">
    <property type="protein sequence ID" value="AKU15134.1"/>
    <property type="molecule type" value="Genomic_DNA"/>
</dbReference>
<organism evidence="1 2">
    <name type="scientific">Luteipulveratus mongoliensis</name>
    <dbReference type="NCBI Taxonomy" id="571913"/>
    <lineage>
        <taxon>Bacteria</taxon>
        <taxon>Bacillati</taxon>
        <taxon>Actinomycetota</taxon>
        <taxon>Actinomycetes</taxon>
        <taxon>Micrococcales</taxon>
        <taxon>Dermacoccaceae</taxon>
        <taxon>Luteipulveratus</taxon>
    </lineage>
</organism>
<evidence type="ECO:0000313" key="1">
    <source>
        <dbReference type="EMBL" id="AKU15134.1"/>
    </source>
</evidence>
<sequence length="459" mass="52106">MYAPNRVDRGRQPRNLVDYRTARERFGVSREVGEAFENEIGYALELQPERGWGSHIYYDTDHGARFHDHAAKLKVRVAIEVKSGESAEDTVDRQLEKDTVLLRRDGVMVWLVEDLAKLPPAALERARDLERAYPDTFLLRVVTDLSRDRVLDEVRVQLRTRELEPVVDRQRDLARQVAIERRDPTRHQERPLSAETELARVTEQRAAIEAALAAVQQRVDMRAAHLAGEMERASRAYAERTDALERAASGVDAARARCESVILNGSTQTDELAGRIDERIERDQPVGALLVELVSRHEQVGRLRENRDLLGRVQERLSREIVPRTGPPGRDEVNADLDRRDWWQRTTGSSEPAQPRPTMGQWVRGDPVVLASEVIHRLGRDLEQQNARNPLSHNDITASVRLFRAAGLEPAQVRERVVGDVIQQRSDVTRASQGPTGVAYRVRAAITQQTRDGRHGIER</sequence>
<gene>
    <name evidence="1" type="ORF">VV02_03405</name>
</gene>
<evidence type="ECO:0000313" key="2">
    <source>
        <dbReference type="Proteomes" id="UP000066480"/>
    </source>
</evidence>
<name>A0A0K1JEK5_9MICO</name>
<accession>A0A0K1JEK5</accession>
<proteinExistence type="predicted"/>
<keyword evidence="2" id="KW-1185">Reference proteome</keyword>
<reference evidence="1 2" key="1">
    <citation type="submission" date="2015-03" db="EMBL/GenBank/DDBJ databases">
        <title>Luteipulveratus halotolerans sp. nov., a novel actinobacterium (Dermacoccaceae) from Sarawak, Malaysia.</title>
        <authorList>
            <person name="Juboi H."/>
            <person name="Basik A."/>
            <person name="Shamsul S.S."/>
            <person name="Arnold P."/>
            <person name="Schmitt E.K."/>
            <person name="Sanglier J.-J."/>
            <person name="Yeo T."/>
        </authorList>
    </citation>
    <scope>NUCLEOTIDE SEQUENCE [LARGE SCALE GENOMIC DNA]</scope>
    <source>
        <strain evidence="1 2">MN07-A0370</strain>
    </source>
</reference>
<dbReference type="STRING" id="571913.VV02_03405"/>
<protein>
    <submittedName>
        <fullName evidence="1">Uncharacterized protein</fullName>
    </submittedName>
</protein>
<dbReference type="KEGG" id="lmoi:VV02_03405"/>